<accession>A0A167QBB0</accession>
<dbReference type="GO" id="GO:0003676">
    <property type="term" value="F:nucleic acid binding"/>
    <property type="evidence" value="ECO:0007669"/>
    <property type="project" value="InterPro"/>
</dbReference>
<feature type="region of interest" description="Disordered" evidence="1">
    <location>
        <begin position="102"/>
        <end position="124"/>
    </location>
</feature>
<keyword evidence="3" id="KW-1185">Reference proteome</keyword>
<dbReference type="VEuPathDB" id="FungiDB:PHYBLDRAFT_162487"/>
<feature type="compositionally biased region" description="Polar residues" evidence="1">
    <location>
        <begin position="139"/>
        <end position="152"/>
    </location>
</feature>
<dbReference type="InterPro" id="IPR035979">
    <property type="entry name" value="RBD_domain_sf"/>
</dbReference>
<dbReference type="GeneID" id="28995541"/>
<dbReference type="AlphaFoldDB" id="A0A167QBB0"/>
<sequence>MYFGLNPSQLESTTHDVANLFRRTRFTSRFGLTGLSTTMMDNFQNNGSDTKVSEQTHNDTASSSVVDDFLSALFASKPAGINANQEASSGEQKSREFAPPVDMGAQQREPNIKPTPVAKQAGLKRDRLADEFEEYSILSKRQSANPSQTKQRTTSEKTRGHKPARGNRFQPNKRGAHQAQYQARQPPNMSHEGQPHNFDRQLSPVKRMDWEDPANSQAEISFNSQSNRGNYSQPARGGSTQSHRRIGTSNFQQGRPGPSSLPSQERSPVSVAGVPTYPSEGGIDRKTLTPETRMLIRRLPAHIKHREIVNHFSKYGEVLEFVPKKLHGFIQFSNPHSCAAAVVYRYMVIHMNLPMSEIHCYCHVVPSILLFFLLLLESNVSICVLYLEWPNWKIIKWSMSDPKDMNLLYCGC</sequence>
<name>A0A167QBB0_PHYB8</name>
<organism evidence="2 3">
    <name type="scientific">Phycomyces blakesleeanus (strain ATCC 8743b / DSM 1359 / FGSC 10004 / NBRC 33097 / NRRL 1555)</name>
    <dbReference type="NCBI Taxonomy" id="763407"/>
    <lineage>
        <taxon>Eukaryota</taxon>
        <taxon>Fungi</taxon>
        <taxon>Fungi incertae sedis</taxon>
        <taxon>Mucoromycota</taxon>
        <taxon>Mucoromycotina</taxon>
        <taxon>Mucoromycetes</taxon>
        <taxon>Mucorales</taxon>
        <taxon>Phycomycetaceae</taxon>
        <taxon>Phycomyces</taxon>
    </lineage>
</organism>
<reference evidence="3" key="1">
    <citation type="submission" date="2015-06" db="EMBL/GenBank/DDBJ databases">
        <title>Expansion of signal transduction pathways in fungi by whole-genome duplication.</title>
        <authorList>
            <consortium name="DOE Joint Genome Institute"/>
            <person name="Corrochano L.M."/>
            <person name="Kuo A."/>
            <person name="Marcet-Houben M."/>
            <person name="Polaino S."/>
            <person name="Salamov A."/>
            <person name="Villalobos J.M."/>
            <person name="Alvarez M.I."/>
            <person name="Avalos J."/>
            <person name="Benito E.P."/>
            <person name="Benoit I."/>
            <person name="Burger G."/>
            <person name="Camino L.P."/>
            <person name="Canovas D."/>
            <person name="Cerda-Olmedo E."/>
            <person name="Cheng J.-F."/>
            <person name="Dominguez A."/>
            <person name="Elias M."/>
            <person name="Eslava A.P."/>
            <person name="Glaser F."/>
            <person name="Grimwood J."/>
            <person name="Gutierrez G."/>
            <person name="Heitman J."/>
            <person name="Henrissat B."/>
            <person name="Iturriaga E.A."/>
            <person name="Lang B.F."/>
            <person name="Lavin J.L."/>
            <person name="Lee S."/>
            <person name="Li W."/>
            <person name="Lindquist E."/>
            <person name="Lopez-Garcia S."/>
            <person name="Luque E.M."/>
            <person name="Marcos A.T."/>
            <person name="Martin J."/>
            <person name="McCluskey K."/>
            <person name="Medina H.R."/>
            <person name="Miralles-Duran A."/>
            <person name="Miyazaki A."/>
            <person name="Munoz-Torres E."/>
            <person name="Oguiza J.A."/>
            <person name="Ohm R."/>
            <person name="Olmedo M."/>
            <person name="Orejas M."/>
            <person name="Ortiz-Castellanos L."/>
            <person name="Pisabarro A.G."/>
            <person name="Rodriguez-Romero J."/>
            <person name="Ruiz-Herrera J."/>
            <person name="Ruiz-Vazquez R."/>
            <person name="Sanz C."/>
            <person name="Schackwitz W."/>
            <person name="Schmutz J."/>
            <person name="Shahriari M."/>
            <person name="Shelest E."/>
            <person name="Silva-Franco F."/>
            <person name="Soanes D."/>
            <person name="Syed K."/>
            <person name="Tagua V.G."/>
            <person name="Talbot N.J."/>
            <person name="Thon M."/>
            <person name="De vries R.P."/>
            <person name="Wiebenga A."/>
            <person name="Yadav J.S."/>
            <person name="Braun E.L."/>
            <person name="Baker S."/>
            <person name="Garre V."/>
            <person name="Horwitz B."/>
            <person name="Torres-Martinez S."/>
            <person name="Idnurm A."/>
            <person name="Herrera-Estrella A."/>
            <person name="Gabaldon T."/>
            <person name="Grigoriev I.V."/>
        </authorList>
    </citation>
    <scope>NUCLEOTIDE SEQUENCE [LARGE SCALE GENOMIC DNA]</scope>
    <source>
        <strain evidence="3">NRRL 1555(-)</strain>
    </source>
</reference>
<gene>
    <name evidence="2" type="ORF">PHYBLDRAFT_162487</name>
</gene>
<evidence type="ECO:0000313" key="3">
    <source>
        <dbReference type="Proteomes" id="UP000077315"/>
    </source>
</evidence>
<evidence type="ECO:0008006" key="4">
    <source>
        <dbReference type="Google" id="ProtNLM"/>
    </source>
</evidence>
<dbReference type="InParanoid" id="A0A167QBB0"/>
<evidence type="ECO:0000313" key="2">
    <source>
        <dbReference type="EMBL" id="OAD79414.1"/>
    </source>
</evidence>
<dbReference type="RefSeq" id="XP_018297454.1">
    <property type="nucleotide sequence ID" value="XM_018434635.1"/>
</dbReference>
<feature type="region of interest" description="Disordered" evidence="1">
    <location>
        <begin position="220"/>
        <end position="285"/>
    </location>
</feature>
<dbReference type="InterPro" id="IPR012677">
    <property type="entry name" value="Nucleotide-bd_a/b_plait_sf"/>
</dbReference>
<dbReference type="STRING" id="763407.A0A167QBB0"/>
<dbReference type="EMBL" id="KV440972">
    <property type="protein sequence ID" value="OAD79414.1"/>
    <property type="molecule type" value="Genomic_DNA"/>
</dbReference>
<evidence type="ECO:0000256" key="1">
    <source>
        <dbReference type="SAM" id="MobiDB-lite"/>
    </source>
</evidence>
<proteinExistence type="predicted"/>
<protein>
    <recommendedName>
        <fullName evidence="4">RRM domain-containing protein</fullName>
    </recommendedName>
</protein>
<dbReference type="Gene3D" id="3.30.70.330">
    <property type="match status" value="1"/>
</dbReference>
<dbReference type="Proteomes" id="UP000077315">
    <property type="component" value="Unassembled WGS sequence"/>
</dbReference>
<dbReference type="SUPFAM" id="SSF54928">
    <property type="entry name" value="RNA-binding domain, RBD"/>
    <property type="match status" value="1"/>
</dbReference>
<feature type="compositionally biased region" description="Polar residues" evidence="1">
    <location>
        <begin position="179"/>
        <end position="188"/>
    </location>
</feature>
<feature type="compositionally biased region" description="Polar residues" evidence="1">
    <location>
        <begin position="220"/>
        <end position="253"/>
    </location>
</feature>
<dbReference type="OrthoDB" id="10044938at2759"/>
<feature type="region of interest" description="Disordered" evidence="1">
    <location>
        <begin position="137"/>
        <end position="199"/>
    </location>
</feature>